<dbReference type="InterPro" id="IPR000223">
    <property type="entry name" value="Pept_S26A_signal_pept_1"/>
</dbReference>
<comment type="similarity">
    <text evidence="3 7">Belongs to the peptidase S26 family.</text>
</comment>
<dbReference type="AlphaFoldDB" id="A0A239H4A9"/>
<comment type="catalytic activity">
    <reaction evidence="1 7">
        <text>Cleavage of hydrophobic, N-terminal signal or leader sequences from secreted and periplasmic proteins.</text>
        <dbReference type="EC" id="3.4.21.89"/>
    </reaction>
</comment>
<keyword evidence="7" id="KW-0645">Protease</keyword>
<accession>A0A239H4A9</accession>
<dbReference type="SUPFAM" id="SSF51306">
    <property type="entry name" value="LexA/Signal peptidase"/>
    <property type="match status" value="1"/>
</dbReference>
<dbReference type="PROSITE" id="PS00761">
    <property type="entry name" value="SPASE_I_3"/>
    <property type="match status" value="1"/>
</dbReference>
<evidence type="ECO:0000256" key="7">
    <source>
        <dbReference type="RuleBase" id="RU362042"/>
    </source>
</evidence>
<dbReference type="GO" id="GO:0005886">
    <property type="term" value="C:plasma membrane"/>
    <property type="evidence" value="ECO:0007669"/>
    <property type="project" value="UniProtKB-SubCell"/>
</dbReference>
<evidence type="ECO:0000313" key="9">
    <source>
        <dbReference type="EMBL" id="SNS76249.1"/>
    </source>
</evidence>
<dbReference type="GO" id="GO:0009003">
    <property type="term" value="F:signal peptidase activity"/>
    <property type="evidence" value="ECO:0007669"/>
    <property type="project" value="UniProtKB-EC"/>
</dbReference>
<dbReference type="InterPro" id="IPR019533">
    <property type="entry name" value="Peptidase_S26"/>
</dbReference>
<dbReference type="PRINTS" id="PR00727">
    <property type="entry name" value="LEADERPTASE"/>
</dbReference>
<keyword evidence="7" id="KW-0812">Transmembrane</keyword>
<gene>
    <name evidence="9" type="ORF">SAMN05446037_102016</name>
</gene>
<dbReference type="EC" id="3.4.21.89" evidence="4 7"/>
<dbReference type="InterPro" id="IPR036286">
    <property type="entry name" value="LexA/Signal_pep-like_sf"/>
</dbReference>
<feature type="transmembrane region" description="Helical" evidence="7">
    <location>
        <begin position="12"/>
        <end position="30"/>
    </location>
</feature>
<feature type="active site" evidence="6">
    <location>
        <position position="39"/>
    </location>
</feature>
<evidence type="ECO:0000256" key="3">
    <source>
        <dbReference type="ARBA" id="ARBA00009370"/>
    </source>
</evidence>
<proteinExistence type="inferred from homology"/>
<evidence type="ECO:0000313" key="10">
    <source>
        <dbReference type="Proteomes" id="UP000198304"/>
    </source>
</evidence>
<name>A0A239H4A9_9FIRM</name>
<evidence type="ECO:0000256" key="1">
    <source>
        <dbReference type="ARBA" id="ARBA00000677"/>
    </source>
</evidence>
<dbReference type="Gene3D" id="2.10.109.10">
    <property type="entry name" value="Umud Fragment, subunit A"/>
    <property type="match status" value="1"/>
</dbReference>
<comment type="subcellular location">
    <subcellularLocation>
        <location evidence="2">Cell membrane</location>
        <topology evidence="2">Single-pass type II membrane protein</topology>
    </subcellularLocation>
    <subcellularLocation>
        <location evidence="7">Membrane</location>
        <topology evidence="7">Single-pass type II membrane protein</topology>
    </subcellularLocation>
</comment>
<dbReference type="EMBL" id="FZOJ01000020">
    <property type="protein sequence ID" value="SNS76249.1"/>
    <property type="molecule type" value="Genomic_DNA"/>
</dbReference>
<dbReference type="Pfam" id="PF10502">
    <property type="entry name" value="Peptidase_S26"/>
    <property type="match status" value="1"/>
</dbReference>
<keyword evidence="5 7" id="KW-0378">Hydrolase</keyword>
<keyword evidence="7" id="KW-1133">Transmembrane helix</keyword>
<keyword evidence="7" id="KW-0472">Membrane</keyword>
<organism evidence="9 10">
    <name type="scientific">Anaerovirgula multivorans</name>
    <dbReference type="NCBI Taxonomy" id="312168"/>
    <lineage>
        <taxon>Bacteria</taxon>
        <taxon>Bacillati</taxon>
        <taxon>Bacillota</taxon>
        <taxon>Clostridia</taxon>
        <taxon>Peptostreptococcales</taxon>
        <taxon>Natronincolaceae</taxon>
        <taxon>Anaerovirgula</taxon>
    </lineage>
</organism>
<dbReference type="RefSeq" id="WP_089284068.1">
    <property type="nucleotide sequence ID" value="NZ_FZOJ01000020.1"/>
</dbReference>
<feature type="active site" evidence="6">
    <location>
        <position position="84"/>
    </location>
</feature>
<feature type="domain" description="Peptidase S26" evidence="8">
    <location>
        <begin position="10"/>
        <end position="168"/>
    </location>
</feature>
<dbReference type="GO" id="GO:0004252">
    <property type="term" value="F:serine-type endopeptidase activity"/>
    <property type="evidence" value="ECO:0007669"/>
    <property type="project" value="InterPro"/>
</dbReference>
<dbReference type="PANTHER" id="PTHR43390">
    <property type="entry name" value="SIGNAL PEPTIDASE I"/>
    <property type="match status" value="1"/>
</dbReference>
<protein>
    <recommendedName>
        <fullName evidence="4 7">Signal peptidase I</fullName>
        <ecNumber evidence="4 7">3.4.21.89</ecNumber>
    </recommendedName>
</protein>
<evidence type="ECO:0000256" key="5">
    <source>
        <dbReference type="ARBA" id="ARBA00022801"/>
    </source>
</evidence>
<keyword evidence="10" id="KW-1185">Reference proteome</keyword>
<evidence type="ECO:0000259" key="8">
    <source>
        <dbReference type="Pfam" id="PF10502"/>
    </source>
</evidence>
<dbReference type="InterPro" id="IPR019758">
    <property type="entry name" value="Pept_S26A_signal_pept_1_CS"/>
</dbReference>
<dbReference type="Proteomes" id="UP000198304">
    <property type="component" value="Unassembled WGS sequence"/>
</dbReference>
<dbReference type="OrthoDB" id="9802919at2"/>
<evidence type="ECO:0000256" key="4">
    <source>
        <dbReference type="ARBA" id="ARBA00013208"/>
    </source>
</evidence>
<dbReference type="CDD" id="cd06530">
    <property type="entry name" value="S26_SPase_I"/>
    <property type="match status" value="1"/>
</dbReference>
<evidence type="ECO:0000256" key="6">
    <source>
        <dbReference type="PIRSR" id="PIRSR600223-1"/>
    </source>
</evidence>
<reference evidence="9 10" key="1">
    <citation type="submission" date="2017-06" db="EMBL/GenBank/DDBJ databases">
        <authorList>
            <person name="Kim H.J."/>
            <person name="Triplett B.A."/>
        </authorList>
    </citation>
    <scope>NUCLEOTIDE SEQUENCE [LARGE SCALE GENOMIC DNA]</scope>
    <source>
        <strain evidence="9 10">SCA</strain>
    </source>
</reference>
<sequence length="181" mass="21127">MKKINSKKYDLLKTITITLMLLFIVDYYVFSLAVVEGESMYPTINSSDRLIYVKLPYFRNRSKRGDIVIFQPPKELARDELFVKRVIATEGDAYCIAKGVLSINDIEIAEEYICAEIYVDKDYEHTYGTVPTDKVFVMGDNRNNSNDSRRFCCIYTQQIRGKVIMRIWPLNEIRTFVNPFS</sequence>
<evidence type="ECO:0000256" key="2">
    <source>
        <dbReference type="ARBA" id="ARBA00004401"/>
    </source>
</evidence>
<dbReference type="PANTHER" id="PTHR43390:SF1">
    <property type="entry name" value="CHLOROPLAST PROCESSING PEPTIDASE"/>
    <property type="match status" value="1"/>
</dbReference>
<dbReference type="GO" id="GO:0006465">
    <property type="term" value="P:signal peptide processing"/>
    <property type="evidence" value="ECO:0007669"/>
    <property type="project" value="InterPro"/>
</dbReference>
<dbReference type="NCBIfam" id="TIGR02227">
    <property type="entry name" value="sigpep_I_bact"/>
    <property type="match status" value="1"/>
</dbReference>